<evidence type="ECO:0000313" key="3">
    <source>
        <dbReference type="Proteomes" id="UP001050808"/>
    </source>
</evidence>
<name>A0ABQ3QL51_9ACTN</name>
<feature type="region of interest" description="Disordered" evidence="1">
    <location>
        <begin position="1"/>
        <end position="22"/>
    </location>
</feature>
<reference evidence="2" key="1">
    <citation type="submission" date="2024-05" db="EMBL/GenBank/DDBJ databases">
        <title>Whole genome shotgun sequence of Streptomyces violascens NBRC 12920.</title>
        <authorList>
            <person name="Komaki H."/>
            <person name="Tamura T."/>
        </authorList>
    </citation>
    <scope>NUCLEOTIDE SEQUENCE</scope>
    <source>
        <strain evidence="2">NBRC 12920</strain>
    </source>
</reference>
<accession>A0ABQ3QL51</accession>
<dbReference type="Proteomes" id="UP001050808">
    <property type="component" value="Unassembled WGS sequence"/>
</dbReference>
<protein>
    <submittedName>
        <fullName evidence="2">Uncharacterized protein</fullName>
    </submittedName>
</protein>
<organism evidence="2 3">
    <name type="scientific">Streptomyces violascens</name>
    <dbReference type="NCBI Taxonomy" id="67381"/>
    <lineage>
        <taxon>Bacteria</taxon>
        <taxon>Bacillati</taxon>
        <taxon>Actinomycetota</taxon>
        <taxon>Actinomycetes</taxon>
        <taxon>Kitasatosporales</taxon>
        <taxon>Streptomycetaceae</taxon>
        <taxon>Streptomyces</taxon>
    </lineage>
</organism>
<dbReference type="RefSeq" id="WP_189970343.1">
    <property type="nucleotide sequence ID" value="NZ_BMUA01000035.1"/>
</dbReference>
<dbReference type="EMBL" id="BNDY01000003">
    <property type="protein sequence ID" value="GHI37998.1"/>
    <property type="molecule type" value="Genomic_DNA"/>
</dbReference>
<evidence type="ECO:0000256" key="1">
    <source>
        <dbReference type="SAM" id="MobiDB-lite"/>
    </source>
</evidence>
<comment type="caution">
    <text evidence="2">The sequence shown here is derived from an EMBL/GenBank/DDBJ whole genome shotgun (WGS) entry which is preliminary data.</text>
</comment>
<gene>
    <name evidence="2" type="ORF">Sviol_24060</name>
</gene>
<sequence>MTARGPLPADPRPTRDPATPDLHSQWRHAQLDAVLDRLAVALQQVTDSLRPGTVREDR</sequence>
<evidence type="ECO:0000313" key="2">
    <source>
        <dbReference type="EMBL" id="GHI37998.1"/>
    </source>
</evidence>
<proteinExistence type="predicted"/>
<keyword evidence="3" id="KW-1185">Reference proteome</keyword>